<dbReference type="Pfam" id="PF13376">
    <property type="entry name" value="OmdA"/>
    <property type="match status" value="1"/>
</dbReference>
<name>A0ABV5I4U6_9ACTN</name>
<accession>A0ABV5I4U6</accession>
<proteinExistence type="predicted"/>
<keyword evidence="2" id="KW-1185">Reference proteome</keyword>
<organism evidence="1 2">
    <name type="scientific">Nonomuraea spiralis</name>
    <dbReference type="NCBI Taxonomy" id="46182"/>
    <lineage>
        <taxon>Bacteria</taxon>
        <taxon>Bacillati</taxon>
        <taxon>Actinomycetota</taxon>
        <taxon>Actinomycetes</taxon>
        <taxon>Streptosporangiales</taxon>
        <taxon>Streptosporangiaceae</taxon>
        <taxon>Nonomuraea</taxon>
    </lineage>
</organism>
<dbReference type="Proteomes" id="UP001589647">
    <property type="component" value="Unassembled WGS sequence"/>
</dbReference>
<protein>
    <submittedName>
        <fullName evidence="1">YdeI/OmpD-associated family protein</fullName>
    </submittedName>
</protein>
<comment type="caution">
    <text evidence="1">The sequence shown here is derived from an EMBL/GenBank/DDBJ whole genome shotgun (WGS) entry which is preliminary data.</text>
</comment>
<sequence>MREQRYTTESRSGGRGRMFVPVPFDPDAVWAPKQVHHVTGTVEGVAVRAVIVEDQGERGLLLGPAWSRCGPTPGARVRVVLTPEGPQRADLADDLAAALDADPAAGAFFDSLAQFYRRAYLRWIDGTKGRPELRARRIAETVGLLAAGVKERPKT</sequence>
<evidence type="ECO:0000313" key="2">
    <source>
        <dbReference type="Proteomes" id="UP001589647"/>
    </source>
</evidence>
<evidence type="ECO:0000313" key="1">
    <source>
        <dbReference type="EMBL" id="MFB9199564.1"/>
    </source>
</evidence>
<reference evidence="1 2" key="1">
    <citation type="submission" date="2024-09" db="EMBL/GenBank/DDBJ databases">
        <authorList>
            <person name="Sun Q."/>
            <person name="Mori K."/>
        </authorList>
    </citation>
    <scope>NUCLEOTIDE SEQUENCE [LARGE SCALE GENOMIC DNA]</scope>
    <source>
        <strain evidence="1 2">CCM 3426</strain>
    </source>
</reference>
<gene>
    <name evidence="1" type="ORF">ACFFV7_00050</name>
</gene>
<dbReference type="RefSeq" id="WP_229822984.1">
    <property type="nucleotide sequence ID" value="NZ_BMRC01000001.1"/>
</dbReference>
<dbReference type="EMBL" id="JBHMEI010000001">
    <property type="protein sequence ID" value="MFB9199564.1"/>
    <property type="molecule type" value="Genomic_DNA"/>
</dbReference>